<protein>
    <submittedName>
        <fullName evidence="1">Uncharacterized protein</fullName>
    </submittedName>
</protein>
<gene>
    <name evidence="1" type="ORF">FXN63_08750</name>
</gene>
<dbReference type="EMBL" id="CP043046">
    <property type="protein sequence ID" value="QEI05922.1"/>
    <property type="molecule type" value="Genomic_DNA"/>
</dbReference>
<sequence>MQRVYQGCERRVHDSGQPVAYLRNRHRAFEYLVFLDGVSNGGNALGHHVEDAMSHVGNQVLRIGLVHRLFAEAHPLGPVLATSRSYGIQFLGAFHDRLILGGNRLEVSIPGVVRVHEAIKERLLGKLVDFERSQDPHGLIDALAPQLVRHVVSTRVHVVKVREFLVQPTAQCPALRSSHLLEGDADRIGTDFLG</sequence>
<dbReference type="AlphaFoldDB" id="A0A5C0AU62"/>
<accession>A0A5C0AU62</accession>
<name>A0A5C0AU62_9BURK</name>
<evidence type="ECO:0000313" key="1">
    <source>
        <dbReference type="EMBL" id="QEI05922.1"/>
    </source>
</evidence>
<keyword evidence="2" id="KW-1185">Reference proteome</keyword>
<proteinExistence type="predicted"/>
<organism evidence="1 2">
    <name type="scientific">Pigmentiphaga aceris</name>
    <dbReference type="NCBI Taxonomy" id="1940612"/>
    <lineage>
        <taxon>Bacteria</taxon>
        <taxon>Pseudomonadati</taxon>
        <taxon>Pseudomonadota</taxon>
        <taxon>Betaproteobacteria</taxon>
        <taxon>Burkholderiales</taxon>
        <taxon>Alcaligenaceae</taxon>
        <taxon>Pigmentiphaga</taxon>
    </lineage>
</organism>
<dbReference type="KEGG" id="pacr:FXN63_08750"/>
<evidence type="ECO:0000313" key="2">
    <source>
        <dbReference type="Proteomes" id="UP000325161"/>
    </source>
</evidence>
<dbReference type="Proteomes" id="UP000325161">
    <property type="component" value="Chromosome"/>
</dbReference>
<reference evidence="1 2" key="1">
    <citation type="submission" date="2019-08" db="EMBL/GenBank/DDBJ databases">
        <title>Amphibian skin-associated Pigmentiphaga: genome sequence and occurrence across geography and hosts.</title>
        <authorList>
            <person name="Bletz M.C."/>
            <person name="Bunk B."/>
            <person name="Sproeer C."/>
            <person name="Biwer P."/>
            <person name="Reiter S."/>
            <person name="Rabemananjara F.C.E."/>
            <person name="Schulz S."/>
            <person name="Overmann J."/>
            <person name="Vences M."/>
        </authorList>
    </citation>
    <scope>NUCLEOTIDE SEQUENCE [LARGE SCALE GENOMIC DNA]</scope>
    <source>
        <strain evidence="1 2">Mada1488</strain>
    </source>
</reference>